<feature type="compositionally biased region" description="Polar residues" evidence="1">
    <location>
        <begin position="77"/>
        <end position="100"/>
    </location>
</feature>
<keyword evidence="3" id="KW-1185">Reference proteome</keyword>
<name>A0A316VCI0_9BASI</name>
<dbReference type="PANTHER" id="PTHR10779">
    <property type="entry name" value="DYNEIN LIGHT CHAIN ROADBLOCK"/>
    <property type="match status" value="1"/>
</dbReference>
<gene>
    <name evidence="2" type="ORF">FA14DRAFT_160475</name>
</gene>
<feature type="compositionally biased region" description="Acidic residues" evidence="1">
    <location>
        <begin position="59"/>
        <end position="71"/>
    </location>
</feature>
<dbReference type="GeneID" id="37020475"/>
<feature type="compositionally biased region" description="Polar residues" evidence="1">
    <location>
        <begin position="1"/>
        <end position="13"/>
    </location>
</feature>
<dbReference type="STRING" id="1280837.A0A316VCI0"/>
<dbReference type="OrthoDB" id="9985637at2759"/>
<dbReference type="InParanoid" id="A0A316VCI0"/>
<evidence type="ECO:0000313" key="2">
    <source>
        <dbReference type="EMBL" id="PWN35246.1"/>
    </source>
</evidence>
<reference evidence="2 3" key="1">
    <citation type="journal article" date="2018" name="Mol. Biol. Evol.">
        <title>Broad Genomic Sampling Reveals a Smut Pathogenic Ancestry of the Fungal Clade Ustilaginomycotina.</title>
        <authorList>
            <person name="Kijpornyongpan T."/>
            <person name="Mondo S.J."/>
            <person name="Barry K."/>
            <person name="Sandor L."/>
            <person name="Lee J."/>
            <person name="Lipzen A."/>
            <person name="Pangilinan J."/>
            <person name="LaButti K."/>
            <person name="Hainaut M."/>
            <person name="Henrissat B."/>
            <person name="Grigoriev I.V."/>
            <person name="Spatafora J.W."/>
            <person name="Aime M.C."/>
        </authorList>
    </citation>
    <scope>NUCLEOTIDE SEQUENCE [LARGE SCALE GENOMIC DNA]</scope>
    <source>
        <strain evidence="2 3">MCA 3882</strain>
    </source>
</reference>
<dbReference type="AlphaFoldDB" id="A0A316VCI0"/>
<dbReference type="Gene3D" id="3.30.450.30">
    <property type="entry name" value="Dynein light chain 2a, cytoplasmic"/>
    <property type="match status" value="1"/>
</dbReference>
<evidence type="ECO:0008006" key="4">
    <source>
        <dbReference type="Google" id="ProtNLM"/>
    </source>
</evidence>
<organism evidence="2 3">
    <name type="scientific">Meira miltonrushii</name>
    <dbReference type="NCBI Taxonomy" id="1280837"/>
    <lineage>
        <taxon>Eukaryota</taxon>
        <taxon>Fungi</taxon>
        <taxon>Dikarya</taxon>
        <taxon>Basidiomycota</taxon>
        <taxon>Ustilaginomycotina</taxon>
        <taxon>Exobasidiomycetes</taxon>
        <taxon>Exobasidiales</taxon>
        <taxon>Brachybasidiaceae</taxon>
        <taxon>Meira</taxon>
    </lineage>
</organism>
<evidence type="ECO:0000313" key="3">
    <source>
        <dbReference type="Proteomes" id="UP000245771"/>
    </source>
</evidence>
<feature type="region of interest" description="Disordered" evidence="1">
    <location>
        <begin position="1"/>
        <end position="110"/>
    </location>
</feature>
<accession>A0A316VCI0</accession>
<feature type="compositionally biased region" description="Pro residues" evidence="1">
    <location>
        <begin position="35"/>
        <end position="46"/>
    </location>
</feature>
<evidence type="ECO:0000256" key="1">
    <source>
        <dbReference type="SAM" id="MobiDB-lite"/>
    </source>
</evidence>
<proteinExistence type="predicted"/>
<dbReference type="RefSeq" id="XP_025355548.1">
    <property type="nucleotide sequence ID" value="XM_025498694.1"/>
</dbReference>
<dbReference type="SUPFAM" id="SSF103196">
    <property type="entry name" value="Roadblock/LC7 domain"/>
    <property type="match status" value="1"/>
</dbReference>
<dbReference type="Proteomes" id="UP000245771">
    <property type="component" value="Unassembled WGS sequence"/>
</dbReference>
<dbReference type="EMBL" id="KZ819603">
    <property type="protein sequence ID" value="PWN35246.1"/>
    <property type="molecule type" value="Genomic_DNA"/>
</dbReference>
<sequence length="205" mass="21467">MATPMSIPTSANNAGKPGPHATISPDALTNKPHLHSPPRPQSPMPPTASLTDAGSTLLAEDDDDEGGEIDSSEPITKVTSRSQPGGSSTIGQPSSETHQASSSLPIPSPPAEVEATLTKLTSHANVAGVLVLSRPEALVIRSGGSFFDPSGPGARDRAIRLKSVVEMVRNAVLGLERDVPKSEMGDELSFLRIRTKKYEMMISPS</sequence>
<feature type="non-terminal residue" evidence="2">
    <location>
        <position position="205"/>
    </location>
</feature>
<protein>
    <recommendedName>
        <fullName evidence="4">Roadblock/LAMTOR2 domain-containing protein</fullName>
    </recommendedName>
</protein>